<dbReference type="KEGG" id="nzl:D0T92_04075"/>
<reference evidence="1 2" key="1">
    <citation type="submission" date="2018-08" db="EMBL/GenBank/DDBJ databases">
        <title>Neisseria zalophi ATCC BAA-2455 complete genome.</title>
        <authorList>
            <person name="Veseli I.A."/>
            <person name="Buttler R."/>
            <person name="Mascarenhas dos Santos A.C."/>
            <person name="Pombert J.-F."/>
        </authorList>
    </citation>
    <scope>NUCLEOTIDE SEQUENCE [LARGE SCALE GENOMIC DNA]</scope>
    <source>
        <strain evidence="1 2">ATCC BAA-2455</strain>
    </source>
</reference>
<evidence type="ECO:0000313" key="2">
    <source>
        <dbReference type="Proteomes" id="UP000325713"/>
    </source>
</evidence>
<accession>A0A5J6PTV7</accession>
<gene>
    <name evidence="1" type="ORF">D0T92_04075</name>
</gene>
<dbReference type="RefSeq" id="WP_151050463.1">
    <property type="nucleotide sequence ID" value="NZ_CP031700.1"/>
</dbReference>
<protein>
    <submittedName>
        <fullName evidence="1">Uncharacterized protein</fullName>
    </submittedName>
</protein>
<sequence>MDLKKHLIIFLNIQFYQHNKFYIYNYIRKKMKTLLNMMSLPSNIPLETYQHLITHPKLTVSVELTPEQQAAILFAYDRGVDNMDKATYQHLQTIIYQLKDAIHL</sequence>
<name>A0A5J6PTV7_9NEIS</name>
<dbReference type="Proteomes" id="UP000325713">
    <property type="component" value="Chromosome"/>
</dbReference>
<keyword evidence="2" id="KW-1185">Reference proteome</keyword>
<evidence type="ECO:0000313" key="1">
    <source>
        <dbReference type="EMBL" id="QEY25796.1"/>
    </source>
</evidence>
<proteinExistence type="predicted"/>
<organism evidence="1 2">
    <name type="scientific">Neisseria zalophi</name>
    <dbReference type="NCBI Taxonomy" id="640030"/>
    <lineage>
        <taxon>Bacteria</taxon>
        <taxon>Pseudomonadati</taxon>
        <taxon>Pseudomonadota</taxon>
        <taxon>Betaproteobacteria</taxon>
        <taxon>Neisseriales</taxon>
        <taxon>Neisseriaceae</taxon>
        <taxon>Neisseria</taxon>
    </lineage>
</organism>
<dbReference type="EMBL" id="CP031700">
    <property type="protein sequence ID" value="QEY25796.1"/>
    <property type="molecule type" value="Genomic_DNA"/>
</dbReference>
<dbReference type="AlphaFoldDB" id="A0A5J6PTV7"/>